<dbReference type="EMBL" id="JBANMG010000005">
    <property type="protein sequence ID" value="KAK6952917.1"/>
    <property type="molecule type" value="Genomic_DNA"/>
</dbReference>
<evidence type="ECO:0000313" key="3">
    <source>
        <dbReference type="EMBL" id="KAK6952917.1"/>
    </source>
</evidence>
<comment type="caution">
    <text evidence="3">The sequence shown here is derived from an EMBL/GenBank/DDBJ whole genome shotgun (WGS) entry which is preliminary data.</text>
</comment>
<feature type="compositionally biased region" description="Polar residues" evidence="1">
    <location>
        <begin position="113"/>
        <end position="126"/>
    </location>
</feature>
<proteinExistence type="predicted"/>
<reference evidence="3 4" key="1">
    <citation type="journal article" date="2024" name="Front Chem Biol">
        <title>Unveiling the potential of Daldinia eschscholtzii MFLUCC 19-0629 through bioactivity and bioinformatics studies for enhanced sustainable agriculture production.</title>
        <authorList>
            <person name="Brooks S."/>
            <person name="Weaver J.A."/>
            <person name="Klomchit A."/>
            <person name="Alharthi S.A."/>
            <person name="Onlamun T."/>
            <person name="Nurani R."/>
            <person name="Vong T.K."/>
            <person name="Alberti F."/>
            <person name="Greco C."/>
        </authorList>
    </citation>
    <scope>NUCLEOTIDE SEQUENCE [LARGE SCALE GENOMIC DNA]</scope>
    <source>
        <strain evidence="3">MFLUCC 19-0629</strain>
    </source>
</reference>
<evidence type="ECO:0000313" key="4">
    <source>
        <dbReference type="Proteomes" id="UP001369815"/>
    </source>
</evidence>
<feature type="region of interest" description="Disordered" evidence="1">
    <location>
        <begin position="104"/>
        <end position="215"/>
    </location>
</feature>
<name>A0AAX6MKI8_9PEZI</name>
<keyword evidence="2" id="KW-0732">Signal</keyword>
<evidence type="ECO:0000256" key="2">
    <source>
        <dbReference type="SAM" id="SignalP"/>
    </source>
</evidence>
<organism evidence="3 4">
    <name type="scientific">Daldinia eschscholtzii</name>
    <dbReference type="NCBI Taxonomy" id="292717"/>
    <lineage>
        <taxon>Eukaryota</taxon>
        <taxon>Fungi</taxon>
        <taxon>Dikarya</taxon>
        <taxon>Ascomycota</taxon>
        <taxon>Pezizomycotina</taxon>
        <taxon>Sordariomycetes</taxon>
        <taxon>Xylariomycetidae</taxon>
        <taxon>Xylariales</taxon>
        <taxon>Hypoxylaceae</taxon>
        <taxon>Daldinia</taxon>
    </lineage>
</organism>
<dbReference type="Proteomes" id="UP001369815">
    <property type="component" value="Unassembled WGS sequence"/>
</dbReference>
<sequence length="251" mass="26233">MAHRRQRSRRALDLTALLAMVSTSSAVNLSQFQLIISNKGCKVKDFTSGRQCSARCVKGVQQTEDAIQEACGDLNISHKSLLGIALSGDLVDTLCPGLEPTTVTTTVHPSSTKGGFSTIVTAPTSFSTDTSRTTKKETSTTSTEKTSTSTSTSTSEQSTTTQSTTNQETSTPSTTTTATDSVTDTTSTQNTPEPTATGDSTSSDDDIPPPFFGTPFDPVPAAQQALGTVLSTGYGKEALMVAVCATLLLLR</sequence>
<evidence type="ECO:0000256" key="1">
    <source>
        <dbReference type="SAM" id="MobiDB-lite"/>
    </source>
</evidence>
<keyword evidence="4" id="KW-1185">Reference proteome</keyword>
<feature type="compositionally biased region" description="Low complexity" evidence="1">
    <location>
        <begin position="139"/>
        <end position="201"/>
    </location>
</feature>
<gene>
    <name evidence="3" type="ORF">Daesc_005214</name>
</gene>
<accession>A0AAX6MKI8</accession>
<dbReference type="AlphaFoldDB" id="A0AAX6MKI8"/>
<protein>
    <submittedName>
        <fullName evidence="3">Uncharacterized protein</fullName>
    </submittedName>
</protein>
<feature type="signal peptide" evidence="2">
    <location>
        <begin position="1"/>
        <end position="26"/>
    </location>
</feature>
<feature type="chain" id="PRO_5043590165" evidence="2">
    <location>
        <begin position="27"/>
        <end position="251"/>
    </location>
</feature>